<reference evidence="4 5" key="1">
    <citation type="submission" date="2022-02" db="EMBL/GenBank/DDBJ databases">
        <title>The genome sequence of Shewanella sp. 3B26.</title>
        <authorList>
            <person name="Du J."/>
        </authorList>
    </citation>
    <scope>NUCLEOTIDE SEQUENCE [LARGE SCALE GENOMIC DNA]</scope>
    <source>
        <strain evidence="4 5">3B26</strain>
    </source>
</reference>
<name>A0AAJ1BK41_9GAMM</name>
<dbReference type="GO" id="GO:0005737">
    <property type="term" value="C:cytoplasm"/>
    <property type="evidence" value="ECO:0007669"/>
    <property type="project" value="TreeGrafter"/>
</dbReference>
<dbReference type="Pfam" id="PF01266">
    <property type="entry name" value="DAO"/>
    <property type="match status" value="1"/>
</dbReference>
<dbReference type="PANTHER" id="PTHR13847:SF289">
    <property type="entry name" value="GLYCINE OXIDASE"/>
    <property type="match status" value="1"/>
</dbReference>
<dbReference type="SUPFAM" id="SSF54373">
    <property type="entry name" value="FAD-linked reductases, C-terminal domain"/>
    <property type="match status" value="1"/>
</dbReference>
<keyword evidence="2" id="KW-0472">Membrane</keyword>
<dbReference type="EMBL" id="JAKUDL010000008">
    <property type="protein sequence ID" value="MCH4296289.1"/>
    <property type="molecule type" value="Genomic_DNA"/>
</dbReference>
<keyword evidence="5" id="KW-1185">Reference proteome</keyword>
<evidence type="ECO:0000256" key="2">
    <source>
        <dbReference type="SAM" id="Phobius"/>
    </source>
</evidence>
<evidence type="ECO:0000259" key="3">
    <source>
        <dbReference type="Pfam" id="PF01266"/>
    </source>
</evidence>
<feature type="domain" description="FAD dependent oxidoreductase" evidence="3">
    <location>
        <begin position="20"/>
        <end position="410"/>
    </location>
</feature>
<evidence type="ECO:0000313" key="4">
    <source>
        <dbReference type="EMBL" id="MCH4296289.1"/>
    </source>
</evidence>
<proteinExistence type="predicted"/>
<feature type="transmembrane region" description="Helical" evidence="2">
    <location>
        <begin position="20"/>
        <end position="38"/>
    </location>
</feature>
<keyword evidence="2" id="KW-1133">Transmembrane helix</keyword>
<dbReference type="Proteomes" id="UP001297581">
    <property type="component" value="Unassembled WGS sequence"/>
</dbReference>
<dbReference type="GO" id="GO:0016491">
    <property type="term" value="F:oxidoreductase activity"/>
    <property type="evidence" value="ECO:0007669"/>
    <property type="project" value="UniProtKB-KW"/>
</dbReference>
<evidence type="ECO:0000313" key="5">
    <source>
        <dbReference type="Proteomes" id="UP001297581"/>
    </source>
</evidence>
<comment type="caution">
    <text evidence="4">The sequence shown here is derived from an EMBL/GenBank/DDBJ whole genome shotgun (WGS) entry which is preliminary data.</text>
</comment>
<evidence type="ECO:0000256" key="1">
    <source>
        <dbReference type="ARBA" id="ARBA00023002"/>
    </source>
</evidence>
<dbReference type="SUPFAM" id="SSF51971">
    <property type="entry name" value="Nucleotide-binding domain"/>
    <property type="match status" value="1"/>
</dbReference>
<sequence length="429" mass="45619">MSTDNLLQIQPGTEVGAAQHVVVVGAGVVGLASAVALARRAFKVTVIDKEGVAAGASFGNAGHFATEQVFPLADPALLPKLPGMLLDPLGPFRIRPAYFHKALPWFMRFVVNMSRKNRERNGVAIKALNLGSMAATRELLAFCGRPELLVENGSLLVFETQDKQVIDAEFRHYRDAGVAVKLLTGDEARALEPSLTEAVTAALWFTEVGHTPSPKAICDALADTLLGLGGSIELGCVKQLQGGEAPSAVLDDGRKLTADKLLVCAGAWSRPLALSAGHKVPLDTERGYHLMMPQQSGLKRPVASFDRKFIITPMDGGTRLAGTVEFGGLEAPMSPARADCLLPHAKALLPAVFAAATVEDGERWMGFRPSMPDSLPVLGESQSPGVFLAFGHQHLGLTWAATTAELMGQLMAGEPPAIEMSPYSVKRFD</sequence>
<dbReference type="PANTHER" id="PTHR13847">
    <property type="entry name" value="SARCOSINE DEHYDROGENASE-RELATED"/>
    <property type="match status" value="1"/>
</dbReference>
<dbReference type="AlphaFoldDB" id="A0AAJ1BK41"/>
<organism evidence="4 5">
    <name type="scientific">Shewanella zhuhaiensis</name>
    <dbReference type="NCBI Taxonomy" id="2919576"/>
    <lineage>
        <taxon>Bacteria</taxon>
        <taxon>Pseudomonadati</taxon>
        <taxon>Pseudomonadota</taxon>
        <taxon>Gammaproteobacteria</taxon>
        <taxon>Alteromonadales</taxon>
        <taxon>Shewanellaceae</taxon>
        <taxon>Shewanella</taxon>
    </lineage>
</organism>
<keyword evidence="2" id="KW-0812">Transmembrane</keyword>
<keyword evidence="1" id="KW-0560">Oxidoreductase</keyword>
<gene>
    <name evidence="4" type="ORF">MJ923_18415</name>
</gene>
<dbReference type="Gene3D" id="3.30.9.10">
    <property type="entry name" value="D-Amino Acid Oxidase, subunit A, domain 2"/>
    <property type="match status" value="1"/>
</dbReference>
<accession>A0AAJ1BK41</accession>
<dbReference type="RefSeq" id="WP_240592343.1">
    <property type="nucleotide sequence ID" value="NZ_JAKUDL010000008.1"/>
</dbReference>
<protein>
    <submittedName>
        <fullName evidence="4">FAD-binding oxidoreductase</fullName>
    </submittedName>
</protein>
<dbReference type="Gene3D" id="3.50.50.60">
    <property type="entry name" value="FAD/NAD(P)-binding domain"/>
    <property type="match status" value="2"/>
</dbReference>
<dbReference type="InterPro" id="IPR036188">
    <property type="entry name" value="FAD/NAD-bd_sf"/>
</dbReference>
<dbReference type="InterPro" id="IPR006076">
    <property type="entry name" value="FAD-dep_OxRdtase"/>
</dbReference>